<dbReference type="PANTHER" id="PTHR36978:SF4">
    <property type="entry name" value="P-LOOP CONTAINING NUCLEOSIDE TRIPHOSPHATE HYDROLASE PROTEIN"/>
    <property type="match status" value="1"/>
</dbReference>
<dbReference type="SUPFAM" id="SSF52540">
    <property type="entry name" value="P-loop containing nucleoside triphosphate hydrolases"/>
    <property type="match status" value="1"/>
</dbReference>
<feature type="transmembrane region" description="Helical" evidence="1">
    <location>
        <begin position="228"/>
        <end position="247"/>
    </location>
</feature>
<protein>
    <submittedName>
        <fullName evidence="2">Uncharacterized protein</fullName>
    </submittedName>
</protein>
<dbReference type="InterPro" id="IPR040632">
    <property type="entry name" value="Sulfotransfer_4"/>
</dbReference>
<dbReference type="InterPro" id="IPR027417">
    <property type="entry name" value="P-loop_NTPase"/>
</dbReference>
<keyword evidence="1" id="KW-0812">Transmembrane</keyword>
<evidence type="ECO:0000256" key="1">
    <source>
        <dbReference type="SAM" id="Phobius"/>
    </source>
</evidence>
<dbReference type="Gene3D" id="3.40.50.300">
    <property type="entry name" value="P-loop containing nucleotide triphosphate hydrolases"/>
    <property type="match status" value="1"/>
</dbReference>
<dbReference type="EMBL" id="CAWYQH010000130">
    <property type="protein sequence ID" value="CAK8693211.1"/>
    <property type="molecule type" value="Genomic_DNA"/>
</dbReference>
<sequence>MCDVISAGFSKTGTKSMQAALTELGYNVYDFMEQYKYQGKEWMKIFKHGGTTEDFRRMFENVDAVTDAPACYFWDEIHKAFPDAKIVFSIRDEESWMKSFNKQMFENTKPIFRLLRFLSPTMWQLASYGDLIGLVVFGVVPQIVLFRRAKMNETAARMTYRRHNAHVLQNAPKDKLLVYNVKEGWEPLCKFLGVDVPSKPFPHRNVRGNILQEMLEKDPIFIRGQREVMISMATLFALFSYGSYRFLTSNPMTWLGRFYCSLSALVLS</sequence>
<evidence type="ECO:0000313" key="2">
    <source>
        <dbReference type="EMBL" id="CAK8693211.1"/>
    </source>
</evidence>
<accession>A0ABP0GQN9</accession>
<keyword evidence="3" id="KW-1185">Reference proteome</keyword>
<proteinExistence type="predicted"/>
<feature type="transmembrane region" description="Helical" evidence="1">
    <location>
        <begin position="125"/>
        <end position="146"/>
    </location>
</feature>
<name>A0ABP0GQN9_CLALP</name>
<gene>
    <name evidence="2" type="ORF">CVLEPA_LOCUS26521</name>
</gene>
<organism evidence="2 3">
    <name type="scientific">Clavelina lepadiformis</name>
    <name type="common">Light-bulb sea squirt</name>
    <name type="synonym">Ascidia lepadiformis</name>
    <dbReference type="NCBI Taxonomy" id="159417"/>
    <lineage>
        <taxon>Eukaryota</taxon>
        <taxon>Metazoa</taxon>
        <taxon>Chordata</taxon>
        <taxon>Tunicata</taxon>
        <taxon>Ascidiacea</taxon>
        <taxon>Aplousobranchia</taxon>
        <taxon>Clavelinidae</taxon>
        <taxon>Clavelina</taxon>
    </lineage>
</organism>
<dbReference type="Proteomes" id="UP001642483">
    <property type="component" value="Unassembled WGS sequence"/>
</dbReference>
<evidence type="ECO:0000313" key="3">
    <source>
        <dbReference type="Proteomes" id="UP001642483"/>
    </source>
</evidence>
<dbReference type="Pfam" id="PF17784">
    <property type="entry name" value="Sulfotransfer_4"/>
    <property type="match status" value="1"/>
</dbReference>
<reference evidence="2 3" key="1">
    <citation type="submission" date="2024-02" db="EMBL/GenBank/DDBJ databases">
        <authorList>
            <person name="Daric V."/>
            <person name="Darras S."/>
        </authorList>
    </citation>
    <scope>NUCLEOTIDE SEQUENCE [LARGE SCALE GENOMIC DNA]</scope>
</reference>
<keyword evidence="1" id="KW-0472">Membrane</keyword>
<dbReference type="PANTHER" id="PTHR36978">
    <property type="entry name" value="P-LOOP CONTAINING NUCLEOTIDE TRIPHOSPHATE HYDROLASE"/>
    <property type="match status" value="1"/>
</dbReference>
<comment type="caution">
    <text evidence="2">The sequence shown here is derived from an EMBL/GenBank/DDBJ whole genome shotgun (WGS) entry which is preliminary data.</text>
</comment>
<keyword evidence="1" id="KW-1133">Transmembrane helix</keyword>